<dbReference type="Proteomes" id="UP000789920">
    <property type="component" value="Unassembled WGS sequence"/>
</dbReference>
<evidence type="ECO:0000313" key="2">
    <source>
        <dbReference type="Proteomes" id="UP000789920"/>
    </source>
</evidence>
<sequence length="202" mass="22607">MGDEERPYMYEPERERGFPLVDPEKVEERSYDTTRNAARIVTDVSSKVSSKIGQVHILQNPREYLRPIFNGVYYIWNHFPPLSWFGYGVIALNAIPVGIFLLFLFGTTAFVLSITGVGIFLAEGFFVGLGLIFLVPVICVMGFAALSTAFFTVFGYVCYRGLFFILRNLGIVAEEVAVDAKAAFRGAKKAMEEERYGSEPGQ</sequence>
<organism evidence="1 2">
    <name type="scientific">Racocetra persica</name>
    <dbReference type="NCBI Taxonomy" id="160502"/>
    <lineage>
        <taxon>Eukaryota</taxon>
        <taxon>Fungi</taxon>
        <taxon>Fungi incertae sedis</taxon>
        <taxon>Mucoromycota</taxon>
        <taxon>Glomeromycotina</taxon>
        <taxon>Glomeromycetes</taxon>
        <taxon>Diversisporales</taxon>
        <taxon>Gigasporaceae</taxon>
        <taxon>Racocetra</taxon>
    </lineage>
</organism>
<gene>
    <name evidence="1" type="ORF">RPERSI_LOCUS8510</name>
</gene>
<name>A0ACA9NNY8_9GLOM</name>
<keyword evidence="2" id="KW-1185">Reference proteome</keyword>
<reference evidence="1" key="1">
    <citation type="submission" date="2021-06" db="EMBL/GenBank/DDBJ databases">
        <authorList>
            <person name="Kallberg Y."/>
            <person name="Tangrot J."/>
            <person name="Rosling A."/>
        </authorList>
    </citation>
    <scope>NUCLEOTIDE SEQUENCE</scope>
    <source>
        <strain evidence="1">MA461A</strain>
    </source>
</reference>
<evidence type="ECO:0000313" key="1">
    <source>
        <dbReference type="EMBL" id="CAG8666932.1"/>
    </source>
</evidence>
<protein>
    <submittedName>
        <fullName evidence="1">30583_t:CDS:1</fullName>
    </submittedName>
</protein>
<accession>A0ACA9NNY8</accession>
<comment type="caution">
    <text evidence="1">The sequence shown here is derived from an EMBL/GenBank/DDBJ whole genome shotgun (WGS) entry which is preliminary data.</text>
</comment>
<dbReference type="EMBL" id="CAJVQC010015432">
    <property type="protein sequence ID" value="CAG8666932.1"/>
    <property type="molecule type" value="Genomic_DNA"/>
</dbReference>
<proteinExistence type="predicted"/>